<keyword evidence="3" id="KW-1185">Reference proteome</keyword>
<dbReference type="Proteomes" id="UP001162483">
    <property type="component" value="Unassembled WGS sequence"/>
</dbReference>
<protein>
    <submittedName>
        <fullName evidence="2">Uncharacterized protein</fullName>
    </submittedName>
</protein>
<name>A0ABN9C6H1_9NEOB</name>
<evidence type="ECO:0000256" key="1">
    <source>
        <dbReference type="SAM" id="Phobius"/>
    </source>
</evidence>
<sequence length="122" mass="13314">MCYYSAVATQATEHAMGHLCQGMRGTPCLHLHSILPQCVWVLCLLLLLLYQMLLLLHSCPLSGKNHPFHSIIPEHQCPPLPPPLLPVLPPQGSCGVEICAPRLPHPDQPLLTAFVPGCATEE</sequence>
<gene>
    <name evidence="2" type="ORF">SPARVUS_LOCUS4357273</name>
</gene>
<proteinExistence type="predicted"/>
<evidence type="ECO:0000313" key="2">
    <source>
        <dbReference type="EMBL" id="CAI9555258.1"/>
    </source>
</evidence>
<keyword evidence="1" id="KW-0472">Membrane</keyword>
<accession>A0ABN9C6H1</accession>
<evidence type="ECO:0000313" key="3">
    <source>
        <dbReference type="Proteomes" id="UP001162483"/>
    </source>
</evidence>
<feature type="transmembrane region" description="Helical" evidence="1">
    <location>
        <begin position="34"/>
        <end position="56"/>
    </location>
</feature>
<reference evidence="2" key="1">
    <citation type="submission" date="2023-05" db="EMBL/GenBank/DDBJ databases">
        <authorList>
            <person name="Stuckert A."/>
        </authorList>
    </citation>
    <scope>NUCLEOTIDE SEQUENCE</scope>
</reference>
<keyword evidence="1" id="KW-0812">Transmembrane</keyword>
<keyword evidence="1" id="KW-1133">Transmembrane helix</keyword>
<dbReference type="EMBL" id="CATNWA010008021">
    <property type="protein sequence ID" value="CAI9555258.1"/>
    <property type="molecule type" value="Genomic_DNA"/>
</dbReference>
<organism evidence="2 3">
    <name type="scientific">Staurois parvus</name>
    <dbReference type="NCBI Taxonomy" id="386267"/>
    <lineage>
        <taxon>Eukaryota</taxon>
        <taxon>Metazoa</taxon>
        <taxon>Chordata</taxon>
        <taxon>Craniata</taxon>
        <taxon>Vertebrata</taxon>
        <taxon>Euteleostomi</taxon>
        <taxon>Amphibia</taxon>
        <taxon>Batrachia</taxon>
        <taxon>Anura</taxon>
        <taxon>Neobatrachia</taxon>
        <taxon>Ranoidea</taxon>
        <taxon>Ranidae</taxon>
        <taxon>Staurois</taxon>
    </lineage>
</organism>
<comment type="caution">
    <text evidence="2">The sequence shown here is derived from an EMBL/GenBank/DDBJ whole genome shotgun (WGS) entry which is preliminary data.</text>
</comment>